<gene>
    <name evidence="2" type="ORF">ASPSYDRAFT_49109</name>
</gene>
<dbReference type="EMBL" id="KV878593">
    <property type="protein sequence ID" value="OJJ54958.1"/>
    <property type="molecule type" value="Genomic_DNA"/>
</dbReference>
<accession>A0A1L9T6C6</accession>
<dbReference type="Proteomes" id="UP000184356">
    <property type="component" value="Unassembled WGS sequence"/>
</dbReference>
<dbReference type="VEuPathDB" id="FungiDB:ASPSYDRAFT_49109"/>
<proteinExistence type="predicted"/>
<evidence type="ECO:0000313" key="3">
    <source>
        <dbReference type="Proteomes" id="UP000184356"/>
    </source>
</evidence>
<keyword evidence="1" id="KW-0732">Signal</keyword>
<keyword evidence="3" id="KW-1185">Reference proteome</keyword>
<reference evidence="3" key="1">
    <citation type="journal article" date="2017" name="Genome Biol.">
        <title>Comparative genomics reveals high biological diversity and specific adaptations in the industrially and medically important fungal genus Aspergillus.</title>
        <authorList>
            <person name="de Vries R.P."/>
            <person name="Riley R."/>
            <person name="Wiebenga A."/>
            <person name="Aguilar-Osorio G."/>
            <person name="Amillis S."/>
            <person name="Uchima C.A."/>
            <person name="Anderluh G."/>
            <person name="Asadollahi M."/>
            <person name="Askin M."/>
            <person name="Barry K."/>
            <person name="Battaglia E."/>
            <person name="Bayram O."/>
            <person name="Benocci T."/>
            <person name="Braus-Stromeyer S.A."/>
            <person name="Caldana C."/>
            <person name="Canovas D."/>
            <person name="Cerqueira G.C."/>
            <person name="Chen F."/>
            <person name="Chen W."/>
            <person name="Choi C."/>
            <person name="Clum A."/>
            <person name="Dos Santos R.A."/>
            <person name="Damasio A.R."/>
            <person name="Diallinas G."/>
            <person name="Emri T."/>
            <person name="Fekete E."/>
            <person name="Flipphi M."/>
            <person name="Freyberg S."/>
            <person name="Gallo A."/>
            <person name="Gournas C."/>
            <person name="Habgood R."/>
            <person name="Hainaut M."/>
            <person name="Harispe M.L."/>
            <person name="Henrissat B."/>
            <person name="Hilden K.S."/>
            <person name="Hope R."/>
            <person name="Hossain A."/>
            <person name="Karabika E."/>
            <person name="Karaffa L."/>
            <person name="Karanyi Z."/>
            <person name="Krasevec N."/>
            <person name="Kuo A."/>
            <person name="Kusch H."/>
            <person name="LaButti K."/>
            <person name="Lagendijk E.L."/>
            <person name="Lapidus A."/>
            <person name="Levasseur A."/>
            <person name="Lindquist E."/>
            <person name="Lipzen A."/>
            <person name="Logrieco A.F."/>
            <person name="MacCabe A."/>
            <person name="Maekelae M.R."/>
            <person name="Malavazi I."/>
            <person name="Melin P."/>
            <person name="Meyer V."/>
            <person name="Mielnichuk N."/>
            <person name="Miskei M."/>
            <person name="Molnar A.P."/>
            <person name="Mule G."/>
            <person name="Ngan C.Y."/>
            <person name="Orejas M."/>
            <person name="Orosz E."/>
            <person name="Ouedraogo J.P."/>
            <person name="Overkamp K.M."/>
            <person name="Park H.-S."/>
            <person name="Perrone G."/>
            <person name="Piumi F."/>
            <person name="Punt P.J."/>
            <person name="Ram A.F."/>
            <person name="Ramon A."/>
            <person name="Rauscher S."/>
            <person name="Record E."/>
            <person name="Riano-Pachon D.M."/>
            <person name="Robert V."/>
            <person name="Roehrig J."/>
            <person name="Ruller R."/>
            <person name="Salamov A."/>
            <person name="Salih N.S."/>
            <person name="Samson R.A."/>
            <person name="Sandor E."/>
            <person name="Sanguinetti M."/>
            <person name="Schuetze T."/>
            <person name="Sepcic K."/>
            <person name="Shelest E."/>
            <person name="Sherlock G."/>
            <person name="Sophianopoulou V."/>
            <person name="Squina F.M."/>
            <person name="Sun H."/>
            <person name="Susca A."/>
            <person name="Todd R.B."/>
            <person name="Tsang A."/>
            <person name="Unkles S.E."/>
            <person name="van de Wiele N."/>
            <person name="van Rossen-Uffink D."/>
            <person name="Oliveira J.V."/>
            <person name="Vesth T.C."/>
            <person name="Visser J."/>
            <person name="Yu J.-H."/>
            <person name="Zhou M."/>
            <person name="Andersen M.R."/>
            <person name="Archer D.B."/>
            <person name="Baker S.E."/>
            <person name="Benoit I."/>
            <person name="Brakhage A.A."/>
            <person name="Braus G.H."/>
            <person name="Fischer R."/>
            <person name="Frisvad J.C."/>
            <person name="Goldman G.H."/>
            <person name="Houbraken J."/>
            <person name="Oakley B."/>
            <person name="Pocsi I."/>
            <person name="Scazzocchio C."/>
            <person name="Seiboth B."/>
            <person name="vanKuyk P.A."/>
            <person name="Wortman J."/>
            <person name="Dyer P.S."/>
            <person name="Grigoriev I.V."/>
        </authorList>
    </citation>
    <scope>NUCLEOTIDE SEQUENCE [LARGE SCALE GENOMIC DNA]</scope>
    <source>
        <strain evidence="3">CBS 593.65</strain>
    </source>
</reference>
<name>A0A1L9T6C6_9EURO</name>
<dbReference type="RefSeq" id="XP_040698764.1">
    <property type="nucleotide sequence ID" value="XM_040847777.1"/>
</dbReference>
<dbReference type="AlphaFoldDB" id="A0A1L9T6C6"/>
<evidence type="ECO:0000313" key="2">
    <source>
        <dbReference type="EMBL" id="OJJ54958.1"/>
    </source>
</evidence>
<organism evidence="2 3">
    <name type="scientific">Aspergillus sydowii CBS 593.65</name>
    <dbReference type="NCBI Taxonomy" id="1036612"/>
    <lineage>
        <taxon>Eukaryota</taxon>
        <taxon>Fungi</taxon>
        <taxon>Dikarya</taxon>
        <taxon>Ascomycota</taxon>
        <taxon>Pezizomycotina</taxon>
        <taxon>Eurotiomycetes</taxon>
        <taxon>Eurotiomycetidae</taxon>
        <taxon>Eurotiales</taxon>
        <taxon>Aspergillaceae</taxon>
        <taxon>Aspergillus</taxon>
        <taxon>Aspergillus subgen. Nidulantes</taxon>
    </lineage>
</organism>
<evidence type="ECO:0000256" key="1">
    <source>
        <dbReference type="SAM" id="SignalP"/>
    </source>
</evidence>
<sequence>MRVTLLLLGFAASVAMASPLETHSNVLTRAECISCTADTCQIMCTCGDSELPLYCEGGKQCCCKCT</sequence>
<feature type="chain" id="PRO_5012589467" evidence="1">
    <location>
        <begin position="18"/>
        <end position="66"/>
    </location>
</feature>
<dbReference type="GeneID" id="63763850"/>
<feature type="signal peptide" evidence="1">
    <location>
        <begin position="1"/>
        <end position="17"/>
    </location>
</feature>
<protein>
    <submittedName>
        <fullName evidence="2">Uncharacterized protein</fullName>
    </submittedName>
</protein>